<dbReference type="GO" id="GO:0016579">
    <property type="term" value="P:protein deubiquitination"/>
    <property type="evidence" value="ECO:0007669"/>
    <property type="project" value="InterPro"/>
</dbReference>
<dbReference type="Pfam" id="PF00443">
    <property type="entry name" value="UCH"/>
    <property type="match status" value="1"/>
</dbReference>
<keyword evidence="4" id="KW-0863">Zinc-finger</keyword>
<dbReference type="RefSeq" id="XP_069233658.1">
    <property type="nucleotide sequence ID" value="XM_069369209.1"/>
</dbReference>
<dbReference type="InterPro" id="IPR002083">
    <property type="entry name" value="MATH/TRAF_dom"/>
</dbReference>
<evidence type="ECO:0000256" key="1">
    <source>
        <dbReference type="ARBA" id="ARBA00004496"/>
    </source>
</evidence>
<evidence type="ECO:0000256" key="5">
    <source>
        <dbReference type="SAM" id="MobiDB-lite"/>
    </source>
</evidence>
<comment type="subcellular location">
    <subcellularLocation>
        <location evidence="1">Cytoplasm</location>
    </subcellularLocation>
</comment>
<dbReference type="Gene3D" id="2.60.210.10">
    <property type="entry name" value="Apoptosis, Tumor Necrosis Factor Receptor Associated Protein 2, Chain A"/>
    <property type="match status" value="1"/>
</dbReference>
<organism evidence="8 9">
    <name type="scientific">Cladosporium halotolerans</name>
    <dbReference type="NCBI Taxonomy" id="1052096"/>
    <lineage>
        <taxon>Eukaryota</taxon>
        <taxon>Fungi</taxon>
        <taxon>Dikarya</taxon>
        <taxon>Ascomycota</taxon>
        <taxon>Pezizomycotina</taxon>
        <taxon>Dothideomycetes</taxon>
        <taxon>Dothideomycetidae</taxon>
        <taxon>Cladosporiales</taxon>
        <taxon>Cladosporiaceae</taxon>
        <taxon>Cladosporium</taxon>
    </lineage>
</organism>
<reference evidence="8 9" key="1">
    <citation type="journal article" date="2020" name="Microbiol. Resour. Announc.">
        <title>Draft Genome Sequence of a Cladosporium Species Isolated from the Mesophotic Ascidian Didemnum maculosum.</title>
        <authorList>
            <person name="Gioti A."/>
            <person name="Siaperas R."/>
            <person name="Nikolaivits E."/>
            <person name="Le Goff G."/>
            <person name="Ouazzani J."/>
            <person name="Kotoulas G."/>
            <person name="Topakas E."/>
        </authorList>
    </citation>
    <scope>NUCLEOTIDE SEQUENCE [LARGE SCALE GENOMIC DNA]</scope>
    <source>
        <strain evidence="8 9">TM138-S3</strain>
    </source>
</reference>
<dbReference type="InterPro" id="IPR008974">
    <property type="entry name" value="TRAF-like"/>
</dbReference>
<dbReference type="PANTHER" id="PTHR43215">
    <property type="entry name" value="RADIAL SPOKE HEAD 1 HOMOLOG"/>
    <property type="match status" value="1"/>
</dbReference>
<dbReference type="Proteomes" id="UP000803884">
    <property type="component" value="Unassembled WGS sequence"/>
</dbReference>
<comment type="caution">
    <text evidence="8">The sequence shown here is derived from an EMBL/GenBank/DDBJ whole genome shotgun (WGS) entry which is preliminary data.</text>
</comment>
<dbReference type="PROSITE" id="PS50144">
    <property type="entry name" value="MATH"/>
    <property type="match status" value="1"/>
</dbReference>
<name>A0AB34L4T7_9PEZI</name>
<dbReference type="Pfam" id="PF22486">
    <property type="entry name" value="MATH_2"/>
    <property type="match status" value="1"/>
</dbReference>
<evidence type="ECO:0000259" key="6">
    <source>
        <dbReference type="PROSITE" id="PS50089"/>
    </source>
</evidence>
<feature type="domain" description="RING-type" evidence="6">
    <location>
        <begin position="864"/>
        <end position="899"/>
    </location>
</feature>
<dbReference type="InterPro" id="IPR038765">
    <property type="entry name" value="Papain-like_cys_pep_sf"/>
</dbReference>
<keyword evidence="3" id="KW-0677">Repeat</keyword>
<dbReference type="SUPFAM" id="SSF49599">
    <property type="entry name" value="TRAF domain-like"/>
    <property type="match status" value="1"/>
</dbReference>
<feature type="domain" description="MATH" evidence="7">
    <location>
        <begin position="175"/>
        <end position="333"/>
    </location>
</feature>
<feature type="region of interest" description="Disordered" evidence="5">
    <location>
        <begin position="1"/>
        <end position="131"/>
    </location>
</feature>
<dbReference type="SUPFAM" id="SSF54001">
    <property type="entry name" value="Cysteine proteinases"/>
    <property type="match status" value="1"/>
</dbReference>
<dbReference type="GO" id="GO:0004843">
    <property type="term" value="F:cysteine-type deubiquitinase activity"/>
    <property type="evidence" value="ECO:0007669"/>
    <property type="project" value="InterPro"/>
</dbReference>
<sequence length="916" mass="102316">MATPPHLPPIQAFQPLSDSGAPFALPPFPAHEGNMPESPGTVSAMELSHSTMLVPPPPVMPTVGGNVPDNTAERRDPRPAAAPQSQSEGRNGDDGSVGEDGEDDDDEDDDEEDEEDEQEGTLFRWQPINEDQTLPCEDELKYIESKEEHSALDHAYWEKETFFDLNDPELVPGESGRIDWLVENYNGTKEKPNRDLIMKSQVVSIGGYEWQIKFYPKGNRTEYLSVYLENVTMLGSDYKDRTELNTPAFPVLAGSPKMSKRNSIAAQVSVVMYNPAEPRVYESKTDAHQYHKKAPDFGWKYFTRSGRHDFGIRMHGQRQAILRNDKLAFSAYIRIIHDPTGCMWDTNFPGTEASLSATGLRPFDSLSPQIAATMLLLHLRPFRDLLYKHKSSSVLFILMQTFLDKMMARRLKRKHLKYSVLPDGCDVVQVLQQISDRLKEECSGELLGEFERLFAEFSSSCVPVCDKRLATKDQSSVQAAVRKSTSQQETPAVLTLELERQHFCQKKRKWEKITNHVDLDEHIEYDGMTYSLYAFVKHSGALGMNDYTPFVRPGGPGARWYSYEAGQVRCLTQKQAMNADLSRSDAASISNEYSFHRPPPVEPLDKDAVPYLVMYVRDDIAAYTFALPAEEHWNIPETVRKPRRALEGVKPGSAGKPAQDHEKNHAPAANVIDFGAAMDRPLQPQLGHQGLLNPHDVESNPMDGEDVVMSDAEDDGSRTPLQVSATIGGAPNGITVERREYKDARGAPEKTRQITVNFFSGEYYQGSALVDSTTYHGEGHLIRANGDEYTGTFAQGFPSGKGTITYAATGNTYTGDWVEGKQDGQGTYAERATGNVFEGGWREGKRSGSFVLRGTVTDEDKGRCQICYEKDMTTAFYECGHVLACKECAAQIEICPVCRKRVLARLELYGVKVSME</sequence>
<gene>
    <name evidence="8" type="ORF">WHR41_00603</name>
</gene>
<dbReference type="Gene3D" id="3.30.40.10">
    <property type="entry name" value="Zinc/RING finger domain, C3HC4 (zinc finger)"/>
    <property type="match status" value="1"/>
</dbReference>
<dbReference type="Pfam" id="PF02493">
    <property type="entry name" value="MORN"/>
    <property type="match status" value="3"/>
</dbReference>
<dbReference type="PANTHER" id="PTHR43215:SF14">
    <property type="entry name" value="RADIAL SPOKE HEAD 1 HOMOLOG"/>
    <property type="match status" value="1"/>
</dbReference>
<dbReference type="AlphaFoldDB" id="A0AB34L4T7"/>
<keyword evidence="4" id="KW-0479">Metal-binding</keyword>
<keyword evidence="4" id="KW-0862">Zinc</keyword>
<accession>A0AB34L4T7</accession>
<dbReference type="EMBL" id="JAAQHG020000002">
    <property type="protein sequence ID" value="KAL1590553.1"/>
    <property type="molecule type" value="Genomic_DNA"/>
</dbReference>
<dbReference type="GO" id="GO:0005737">
    <property type="term" value="C:cytoplasm"/>
    <property type="evidence" value="ECO:0007669"/>
    <property type="project" value="UniProtKB-SubCell"/>
</dbReference>
<dbReference type="Pfam" id="PF13920">
    <property type="entry name" value="zf-C3HC4_3"/>
    <property type="match status" value="1"/>
</dbReference>
<evidence type="ECO:0000313" key="9">
    <source>
        <dbReference type="Proteomes" id="UP000803884"/>
    </source>
</evidence>
<dbReference type="SUPFAM" id="SSF82185">
    <property type="entry name" value="Histone H3 K4-specific methyltransferase SET7/9 N-terminal domain"/>
    <property type="match status" value="1"/>
</dbReference>
<keyword evidence="2" id="KW-0963">Cytoplasm</keyword>
<dbReference type="InterPro" id="IPR001841">
    <property type="entry name" value="Znf_RING"/>
</dbReference>
<dbReference type="SMART" id="SM00698">
    <property type="entry name" value="MORN"/>
    <property type="match status" value="2"/>
</dbReference>
<dbReference type="Gene3D" id="3.90.70.10">
    <property type="entry name" value="Cysteine proteinases"/>
    <property type="match status" value="1"/>
</dbReference>
<dbReference type="InterPro" id="IPR013083">
    <property type="entry name" value="Znf_RING/FYVE/PHD"/>
</dbReference>
<dbReference type="SMART" id="SM00184">
    <property type="entry name" value="RING"/>
    <property type="match status" value="1"/>
</dbReference>
<evidence type="ECO:0000256" key="3">
    <source>
        <dbReference type="ARBA" id="ARBA00022737"/>
    </source>
</evidence>
<evidence type="ECO:0000313" key="8">
    <source>
        <dbReference type="EMBL" id="KAL1590553.1"/>
    </source>
</evidence>
<dbReference type="InterPro" id="IPR003409">
    <property type="entry name" value="MORN"/>
</dbReference>
<dbReference type="PROSITE" id="PS50089">
    <property type="entry name" value="ZF_RING_2"/>
    <property type="match status" value="1"/>
</dbReference>
<protein>
    <submittedName>
        <fullName evidence="8">Uncharacterized protein</fullName>
    </submittedName>
</protein>
<keyword evidence="9" id="KW-1185">Reference proteome</keyword>
<dbReference type="InterPro" id="IPR001394">
    <property type="entry name" value="Peptidase_C19_UCH"/>
</dbReference>
<feature type="compositionally biased region" description="Acidic residues" evidence="5">
    <location>
        <begin position="96"/>
        <end position="119"/>
    </location>
</feature>
<dbReference type="GO" id="GO:0008270">
    <property type="term" value="F:zinc ion binding"/>
    <property type="evidence" value="ECO:0007669"/>
    <property type="project" value="UniProtKB-KW"/>
</dbReference>
<evidence type="ECO:0000256" key="4">
    <source>
        <dbReference type="PROSITE-ProRule" id="PRU00175"/>
    </source>
</evidence>
<proteinExistence type="predicted"/>
<evidence type="ECO:0000259" key="7">
    <source>
        <dbReference type="PROSITE" id="PS50144"/>
    </source>
</evidence>
<dbReference type="SUPFAM" id="SSF57850">
    <property type="entry name" value="RING/U-box"/>
    <property type="match status" value="1"/>
</dbReference>
<dbReference type="GeneID" id="96002047"/>
<evidence type="ECO:0000256" key="2">
    <source>
        <dbReference type="ARBA" id="ARBA00022490"/>
    </source>
</evidence>